<evidence type="ECO:0000259" key="4">
    <source>
        <dbReference type="Pfam" id="PF14306"/>
    </source>
</evidence>
<dbReference type="NCBIfam" id="NF003166">
    <property type="entry name" value="PRK04149.1"/>
    <property type="match status" value="1"/>
</dbReference>
<gene>
    <name evidence="5" type="ORF">JCM21714_1054</name>
</gene>
<feature type="transmembrane region" description="Helical" evidence="2">
    <location>
        <begin position="278"/>
        <end position="299"/>
    </location>
</feature>
<keyword evidence="2" id="KW-0472">Membrane</keyword>
<dbReference type="InterPro" id="IPR025980">
    <property type="entry name" value="ATP-Sase_PUA-like_dom"/>
</dbReference>
<dbReference type="Pfam" id="PF14306">
    <property type="entry name" value="PUA_2"/>
    <property type="match status" value="1"/>
</dbReference>
<evidence type="ECO:0000256" key="1">
    <source>
        <dbReference type="ARBA" id="ARBA00005048"/>
    </source>
</evidence>
<dbReference type="PANTHER" id="PTHR43509:SF1">
    <property type="entry name" value="SULFATE ADENYLYLTRANSFERASE"/>
    <property type="match status" value="1"/>
</dbReference>
<keyword evidence="5" id="KW-0548">Nucleotidyltransferase</keyword>
<keyword evidence="2" id="KW-0812">Transmembrane</keyword>
<evidence type="ECO:0000313" key="6">
    <source>
        <dbReference type="Proteomes" id="UP000019102"/>
    </source>
</evidence>
<dbReference type="EMBL" id="BAVS01000003">
    <property type="protein sequence ID" value="GAE92073.1"/>
    <property type="molecule type" value="Genomic_DNA"/>
</dbReference>
<keyword evidence="5" id="KW-0808">Transferase</keyword>
<evidence type="ECO:0000256" key="2">
    <source>
        <dbReference type="SAM" id="Phobius"/>
    </source>
</evidence>
<organism evidence="5 6">
    <name type="scientific">Gracilibacillus boraciitolerans JCM 21714</name>
    <dbReference type="NCBI Taxonomy" id="1298598"/>
    <lineage>
        <taxon>Bacteria</taxon>
        <taxon>Bacillati</taxon>
        <taxon>Bacillota</taxon>
        <taxon>Bacilli</taxon>
        <taxon>Bacillales</taxon>
        <taxon>Bacillaceae</taxon>
        <taxon>Gracilibacillus</taxon>
    </lineage>
</organism>
<dbReference type="eggNOG" id="COG2046">
    <property type="taxonomic scope" value="Bacteria"/>
</dbReference>
<dbReference type="Pfam" id="PF01747">
    <property type="entry name" value="ATP-sulfurylase"/>
    <property type="match status" value="1"/>
</dbReference>
<dbReference type="Gene3D" id="3.40.50.620">
    <property type="entry name" value="HUPs"/>
    <property type="match status" value="1"/>
</dbReference>
<proteinExistence type="predicted"/>
<reference evidence="5 6" key="1">
    <citation type="journal article" date="2014" name="Genome Announc.">
        <title>Draft Genome Sequence of the Boron-Tolerant and Moderately Halotolerant Bacterium Gracilibacillus boraciitolerans JCM 21714T.</title>
        <authorList>
            <person name="Ahmed I."/>
            <person name="Oshima K."/>
            <person name="Suda W."/>
            <person name="Kitamura K."/>
            <person name="Iida T."/>
            <person name="Ohmori Y."/>
            <person name="Fujiwara T."/>
            <person name="Hattori M."/>
            <person name="Ohkuma M."/>
        </authorList>
    </citation>
    <scope>NUCLEOTIDE SEQUENCE [LARGE SCALE GENOMIC DNA]</scope>
    <source>
        <strain evidence="5 6">JCM 21714</strain>
    </source>
</reference>
<name>W4VGX2_9BACI</name>
<dbReference type="GO" id="GO:0004781">
    <property type="term" value="F:sulfate adenylyltransferase (ATP) activity"/>
    <property type="evidence" value="ECO:0007669"/>
    <property type="project" value="InterPro"/>
</dbReference>
<dbReference type="STRING" id="1298598.JCM21714_1054"/>
<sequence>MAAIKEKATETIQAHGGALINREVKGEERESLLAEAEKLQSITIDAWSVSDLELIGIGGFSPLTGFLGEKDYLEVVDHLHLSDGTVWSIPINLAVTEEESTNLTVGETVALYGEDGFLYGTLDLREKYTYDKTKEAKAVYGTTDDAHPGVKKLYGKGNVYLAGPITLLNRPDHKQFSEFHLDPAETRQLFQDLGWKTVVGFQTRNPVHRAHEYIQKCALESVDGLLLNPLVGETKSDDIPADIRMESYQVILEHYYPKNRTRLVIYPAAMRYAGPREAILHALFAKIMAVPILLSVGIMQGG</sequence>
<dbReference type="SUPFAM" id="SSF52374">
    <property type="entry name" value="Nucleotidylyl transferase"/>
    <property type="match status" value="1"/>
</dbReference>
<dbReference type="AlphaFoldDB" id="W4VGX2"/>
<dbReference type="InterPro" id="IPR015947">
    <property type="entry name" value="PUA-like_sf"/>
</dbReference>
<dbReference type="SUPFAM" id="SSF88697">
    <property type="entry name" value="PUA domain-like"/>
    <property type="match status" value="1"/>
</dbReference>
<keyword evidence="6" id="KW-1185">Reference proteome</keyword>
<feature type="domain" description="Sulphate adenylyltransferase catalytic" evidence="3">
    <location>
        <begin position="178"/>
        <end position="286"/>
    </location>
</feature>
<dbReference type="InterPro" id="IPR014729">
    <property type="entry name" value="Rossmann-like_a/b/a_fold"/>
</dbReference>
<keyword evidence="2" id="KW-1133">Transmembrane helix</keyword>
<feature type="domain" description="ATP-sulfurylase PUA-like" evidence="4">
    <location>
        <begin position="12"/>
        <end position="170"/>
    </location>
</feature>
<protein>
    <submittedName>
        <fullName evidence="5">Sulfate adenylyltransferase</fullName>
    </submittedName>
</protein>
<evidence type="ECO:0000259" key="3">
    <source>
        <dbReference type="Pfam" id="PF01747"/>
    </source>
</evidence>
<dbReference type="PANTHER" id="PTHR43509">
    <property type="match status" value="1"/>
</dbReference>
<evidence type="ECO:0000313" key="5">
    <source>
        <dbReference type="EMBL" id="GAE92073.1"/>
    </source>
</evidence>
<accession>W4VGX2</accession>
<comment type="pathway">
    <text evidence="1">Sulfur metabolism; hydrogen sulfide biosynthesis; sulfite from sulfate: step 1/3.</text>
</comment>
<dbReference type="Proteomes" id="UP000019102">
    <property type="component" value="Unassembled WGS sequence"/>
</dbReference>
<dbReference type="Gene3D" id="3.10.400.10">
    <property type="entry name" value="Sulfate adenylyltransferase"/>
    <property type="match status" value="1"/>
</dbReference>
<comment type="caution">
    <text evidence="5">The sequence shown here is derived from an EMBL/GenBank/DDBJ whole genome shotgun (WGS) entry which is preliminary data.</text>
</comment>
<dbReference type="InterPro" id="IPR024951">
    <property type="entry name" value="Sulfurylase_cat_dom"/>
</dbReference>